<keyword evidence="1" id="KW-0479">Metal-binding</keyword>
<accession>A0A9D9ICK2</accession>
<comment type="caution">
    <text evidence="3">The sequence shown here is derived from an EMBL/GenBank/DDBJ whole genome shotgun (WGS) entry which is preliminary data.</text>
</comment>
<proteinExistence type="predicted"/>
<sequence length="66" mass="7720">PDTKHIIIIPFLFAAGHHVKKDMKERVVPFYERKDRIVTLREKGLLSISDGFSELVCSHFRNLLTR</sequence>
<protein>
    <submittedName>
        <fullName evidence="3">Uncharacterized protein</fullName>
    </submittedName>
</protein>
<dbReference type="Gene3D" id="3.40.50.1400">
    <property type="match status" value="1"/>
</dbReference>
<gene>
    <name evidence="3" type="ORF">IAA72_06140</name>
</gene>
<dbReference type="Pfam" id="PF01903">
    <property type="entry name" value="CbiX"/>
    <property type="match status" value="1"/>
</dbReference>
<dbReference type="InterPro" id="IPR002762">
    <property type="entry name" value="CbiX-like"/>
</dbReference>
<dbReference type="AlphaFoldDB" id="A0A9D9ICK2"/>
<organism evidence="3 4">
    <name type="scientific">Candidatus Ornithospirochaeta stercoravium</name>
    <dbReference type="NCBI Taxonomy" id="2840897"/>
    <lineage>
        <taxon>Bacteria</taxon>
        <taxon>Pseudomonadati</taxon>
        <taxon>Spirochaetota</taxon>
        <taxon>Spirochaetia</taxon>
        <taxon>Spirochaetales</taxon>
        <taxon>Spirochaetaceae</taxon>
        <taxon>Spirochaetaceae incertae sedis</taxon>
        <taxon>Candidatus Ornithospirochaeta</taxon>
    </lineage>
</organism>
<evidence type="ECO:0000256" key="2">
    <source>
        <dbReference type="ARBA" id="ARBA00023239"/>
    </source>
</evidence>
<dbReference type="EMBL" id="JADIMF010000097">
    <property type="protein sequence ID" value="MBO8469344.1"/>
    <property type="molecule type" value="Genomic_DNA"/>
</dbReference>
<dbReference type="Proteomes" id="UP000810292">
    <property type="component" value="Unassembled WGS sequence"/>
</dbReference>
<dbReference type="GO" id="GO:0016829">
    <property type="term" value="F:lyase activity"/>
    <property type="evidence" value="ECO:0007669"/>
    <property type="project" value="UniProtKB-KW"/>
</dbReference>
<name>A0A9D9ICK2_9SPIO</name>
<feature type="non-terminal residue" evidence="3">
    <location>
        <position position="1"/>
    </location>
</feature>
<reference evidence="3" key="1">
    <citation type="submission" date="2020-10" db="EMBL/GenBank/DDBJ databases">
        <authorList>
            <person name="Gilroy R."/>
        </authorList>
    </citation>
    <scope>NUCLEOTIDE SEQUENCE</scope>
    <source>
        <strain evidence="3">14700</strain>
    </source>
</reference>
<dbReference type="GO" id="GO:0046872">
    <property type="term" value="F:metal ion binding"/>
    <property type="evidence" value="ECO:0007669"/>
    <property type="project" value="UniProtKB-KW"/>
</dbReference>
<reference evidence="3" key="2">
    <citation type="journal article" date="2021" name="PeerJ">
        <title>Extensive microbial diversity within the chicken gut microbiome revealed by metagenomics and culture.</title>
        <authorList>
            <person name="Gilroy R."/>
            <person name="Ravi A."/>
            <person name="Getino M."/>
            <person name="Pursley I."/>
            <person name="Horton D.L."/>
            <person name="Alikhan N.F."/>
            <person name="Baker D."/>
            <person name="Gharbi K."/>
            <person name="Hall N."/>
            <person name="Watson M."/>
            <person name="Adriaenssens E.M."/>
            <person name="Foster-Nyarko E."/>
            <person name="Jarju S."/>
            <person name="Secka A."/>
            <person name="Antonio M."/>
            <person name="Oren A."/>
            <person name="Chaudhuri R.R."/>
            <person name="La Ragione R."/>
            <person name="Hildebrand F."/>
            <person name="Pallen M.J."/>
        </authorList>
    </citation>
    <scope>NUCLEOTIDE SEQUENCE</scope>
    <source>
        <strain evidence="3">14700</strain>
    </source>
</reference>
<keyword evidence="2" id="KW-0456">Lyase</keyword>
<evidence type="ECO:0000313" key="4">
    <source>
        <dbReference type="Proteomes" id="UP000810292"/>
    </source>
</evidence>
<evidence type="ECO:0000313" key="3">
    <source>
        <dbReference type="EMBL" id="MBO8469344.1"/>
    </source>
</evidence>
<evidence type="ECO:0000256" key="1">
    <source>
        <dbReference type="ARBA" id="ARBA00022723"/>
    </source>
</evidence>